<dbReference type="SUPFAM" id="SSF53613">
    <property type="entry name" value="Ribokinase-like"/>
    <property type="match status" value="1"/>
</dbReference>
<keyword evidence="1" id="KW-0808">Transferase</keyword>
<feature type="domain" description="Carbohydrate kinase PfkB" evidence="3">
    <location>
        <begin position="45"/>
        <end position="293"/>
    </location>
</feature>
<dbReference type="AlphaFoldDB" id="A0A7K0K269"/>
<dbReference type="EMBL" id="VUMY01000006">
    <property type="protein sequence ID" value="MST49519.1"/>
    <property type="molecule type" value="Genomic_DNA"/>
</dbReference>
<evidence type="ECO:0000313" key="4">
    <source>
        <dbReference type="EMBL" id="MST49519.1"/>
    </source>
</evidence>
<dbReference type="RefSeq" id="WP_338106823.1">
    <property type="nucleotide sequence ID" value="NZ_VUMY01000006.1"/>
</dbReference>
<dbReference type="Gene3D" id="3.40.1190.20">
    <property type="match status" value="1"/>
</dbReference>
<keyword evidence="2 4" id="KW-0418">Kinase</keyword>
<evidence type="ECO:0000259" key="3">
    <source>
        <dbReference type="Pfam" id="PF00294"/>
    </source>
</evidence>
<evidence type="ECO:0000256" key="1">
    <source>
        <dbReference type="ARBA" id="ARBA00022679"/>
    </source>
</evidence>
<name>A0A7K0K269_9ACTO</name>
<dbReference type="PANTHER" id="PTHR10584:SF167">
    <property type="entry name" value="PFKB DOMAIN PROTEIN"/>
    <property type="match status" value="1"/>
</dbReference>
<dbReference type="PANTHER" id="PTHR10584">
    <property type="entry name" value="SUGAR KINASE"/>
    <property type="match status" value="1"/>
</dbReference>
<sequence length="308" mass="32611">MARFISTQTITLELPLKVDYLPEIGAEVRASVLEGAVVAGGFFLAATVARQGIAVGVASTLGTGPNSVQARHSLGRESISVLLPETVGDIGLRIVAIDSEGTRTIITSPGVETEPDPQDFTKVVLRPDDWVLINLNDLAYPQLATALSEWVQSLPSRVHLALAGGPLVGAVDLDVLVKTMRRANLLTLNKQQADAIGSRIGRGPISDILRRYLQPEAHLVLRDGSHGAAIQENTSQIPIGIPAFQGEIVDTTGVGDAHTGVLIAALMQGMSLEEAAVRANAAATIVLRRRGYYKVPTAAQIDEFLSAH</sequence>
<dbReference type="InterPro" id="IPR011611">
    <property type="entry name" value="PfkB_dom"/>
</dbReference>
<protein>
    <submittedName>
        <fullName evidence="4">Carbohydrate kinase</fullName>
    </submittedName>
</protein>
<dbReference type="Proteomes" id="UP000442535">
    <property type="component" value="Unassembled WGS sequence"/>
</dbReference>
<evidence type="ECO:0000313" key="5">
    <source>
        <dbReference type="Proteomes" id="UP000442535"/>
    </source>
</evidence>
<keyword evidence="5" id="KW-1185">Reference proteome</keyword>
<proteinExistence type="predicted"/>
<dbReference type="Pfam" id="PF00294">
    <property type="entry name" value="PfkB"/>
    <property type="match status" value="1"/>
</dbReference>
<evidence type="ECO:0000256" key="2">
    <source>
        <dbReference type="ARBA" id="ARBA00022777"/>
    </source>
</evidence>
<reference evidence="4 5" key="1">
    <citation type="submission" date="2019-08" db="EMBL/GenBank/DDBJ databases">
        <title>In-depth cultivation of the pig gut microbiome towards novel bacterial diversity and tailored functional studies.</title>
        <authorList>
            <person name="Wylensek D."/>
            <person name="Hitch T.C.A."/>
            <person name="Clavel T."/>
        </authorList>
    </citation>
    <scope>NUCLEOTIDE SEQUENCE [LARGE SCALE GENOMIC DNA]</scope>
    <source>
        <strain evidence="4 5">RF-GAM-744-WT-7</strain>
    </source>
</reference>
<gene>
    <name evidence="4" type="ORF">FYJ63_04620</name>
</gene>
<organism evidence="4 5">
    <name type="scientific">Mobiluncus porci</name>
    <dbReference type="NCBI Taxonomy" id="2652278"/>
    <lineage>
        <taxon>Bacteria</taxon>
        <taxon>Bacillati</taxon>
        <taxon>Actinomycetota</taxon>
        <taxon>Actinomycetes</taxon>
        <taxon>Actinomycetales</taxon>
        <taxon>Actinomycetaceae</taxon>
        <taxon>Mobiluncus</taxon>
    </lineage>
</organism>
<dbReference type="GO" id="GO:0016301">
    <property type="term" value="F:kinase activity"/>
    <property type="evidence" value="ECO:0007669"/>
    <property type="project" value="UniProtKB-KW"/>
</dbReference>
<accession>A0A7K0K269</accession>
<comment type="caution">
    <text evidence="4">The sequence shown here is derived from an EMBL/GenBank/DDBJ whole genome shotgun (WGS) entry which is preliminary data.</text>
</comment>
<dbReference type="InterPro" id="IPR029056">
    <property type="entry name" value="Ribokinase-like"/>
</dbReference>